<name>A0ABW3G1R9_9NOCA</name>
<feature type="transmembrane region" description="Helical" evidence="6">
    <location>
        <begin position="172"/>
        <end position="193"/>
    </location>
</feature>
<evidence type="ECO:0000256" key="6">
    <source>
        <dbReference type="SAM" id="Phobius"/>
    </source>
</evidence>
<dbReference type="InterPro" id="IPR050638">
    <property type="entry name" value="AA-Vitamin_Transporters"/>
</dbReference>
<dbReference type="Pfam" id="PF00892">
    <property type="entry name" value="EamA"/>
    <property type="match status" value="2"/>
</dbReference>
<feature type="transmembrane region" description="Helical" evidence="6">
    <location>
        <begin position="113"/>
        <end position="136"/>
    </location>
</feature>
<keyword evidence="4 6" id="KW-1133">Transmembrane helix</keyword>
<evidence type="ECO:0000256" key="2">
    <source>
        <dbReference type="ARBA" id="ARBA00007362"/>
    </source>
</evidence>
<dbReference type="Proteomes" id="UP001597068">
    <property type="component" value="Unassembled WGS sequence"/>
</dbReference>
<comment type="subcellular location">
    <subcellularLocation>
        <location evidence="1">Membrane</location>
        <topology evidence="1">Multi-pass membrane protein</topology>
    </subcellularLocation>
</comment>
<evidence type="ECO:0000256" key="1">
    <source>
        <dbReference type="ARBA" id="ARBA00004141"/>
    </source>
</evidence>
<dbReference type="InterPro" id="IPR000620">
    <property type="entry name" value="EamA_dom"/>
</dbReference>
<comment type="caution">
    <text evidence="8">The sequence shown here is derived from an EMBL/GenBank/DDBJ whole genome shotgun (WGS) entry which is preliminary data.</text>
</comment>
<keyword evidence="3 6" id="KW-0812">Transmembrane</keyword>
<feature type="domain" description="EamA" evidence="7">
    <location>
        <begin position="173"/>
        <end position="301"/>
    </location>
</feature>
<evidence type="ECO:0000256" key="3">
    <source>
        <dbReference type="ARBA" id="ARBA00022692"/>
    </source>
</evidence>
<evidence type="ECO:0000313" key="9">
    <source>
        <dbReference type="Proteomes" id="UP001597068"/>
    </source>
</evidence>
<feature type="transmembrane region" description="Helical" evidence="6">
    <location>
        <begin position="21"/>
        <end position="39"/>
    </location>
</feature>
<feature type="domain" description="EamA" evidence="7">
    <location>
        <begin position="23"/>
        <end position="158"/>
    </location>
</feature>
<dbReference type="EMBL" id="JBHTIL010000001">
    <property type="protein sequence ID" value="MFD0924546.1"/>
    <property type="molecule type" value="Genomic_DNA"/>
</dbReference>
<evidence type="ECO:0000259" key="7">
    <source>
        <dbReference type="Pfam" id="PF00892"/>
    </source>
</evidence>
<dbReference type="RefSeq" id="WP_253647430.1">
    <property type="nucleotide sequence ID" value="NZ_BAAAMO010000002.1"/>
</dbReference>
<organism evidence="8 9">
    <name type="scientific">Williamsia deligens</name>
    <dbReference type="NCBI Taxonomy" id="321325"/>
    <lineage>
        <taxon>Bacteria</taxon>
        <taxon>Bacillati</taxon>
        <taxon>Actinomycetota</taxon>
        <taxon>Actinomycetes</taxon>
        <taxon>Mycobacteriales</taxon>
        <taxon>Nocardiaceae</taxon>
        <taxon>Williamsia</taxon>
    </lineage>
</organism>
<feature type="transmembrane region" description="Helical" evidence="6">
    <location>
        <begin position="205"/>
        <end position="226"/>
    </location>
</feature>
<dbReference type="PANTHER" id="PTHR32322:SF2">
    <property type="entry name" value="EAMA DOMAIN-CONTAINING PROTEIN"/>
    <property type="match status" value="1"/>
</dbReference>
<gene>
    <name evidence="8" type="ORF">ACFQ04_02230</name>
</gene>
<dbReference type="PANTHER" id="PTHR32322">
    <property type="entry name" value="INNER MEMBRANE TRANSPORTER"/>
    <property type="match status" value="1"/>
</dbReference>
<reference evidence="9" key="1">
    <citation type="journal article" date="2019" name="Int. J. Syst. Evol. Microbiol.">
        <title>The Global Catalogue of Microorganisms (GCM) 10K type strain sequencing project: providing services to taxonomists for standard genome sequencing and annotation.</title>
        <authorList>
            <consortium name="The Broad Institute Genomics Platform"/>
            <consortium name="The Broad Institute Genome Sequencing Center for Infectious Disease"/>
            <person name="Wu L."/>
            <person name="Ma J."/>
        </authorList>
    </citation>
    <scope>NUCLEOTIDE SEQUENCE [LARGE SCALE GENOMIC DNA]</scope>
    <source>
        <strain evidence="9">CCUG 50873</strain>
    </source>
</reference>
<feature type="transmembrane region" description="Helical" evidence="6">
    <location>
        <begin position="232"/>
        <end position="251"/>
    </location>
</feature>
<feature type="transmembrane region" description="Helical" evidence="6">
    <location>
        <begin position="51"/>
        <end position="71"/>
    </location>
</feature>
<keyword evidence="5 6" id="KW-0472">Membrane</keyword>
<proteinExistence type="inferred from homology"/>
<evidence type="ECO:0000256" key="5">
    <source>
        <dbReference type="ARBA" id="ARBA00023136"/>
    </source>
</evidence>
<evidence type="ECO:0000313" key="8">
    <source>
        <dbReference type="EMBL" id="MFD0924546.1"/>
    </source>
</evidence>
<protein>
    <submittedName>
        <fullName evidence="8">DMT family transporter</fullName>
    </submittedName>
</protein>
<comment type="similarity">
    <text evidence="2">Belongs to the EamA transporter family.</text>
</comment>
<feature type="transmembrane region" description="Helical" evidence="6">
    <location>
        <begin position="83"/>
        <end position="107"/>
    </location>
</feature>
<sequence>MSQTVIVTRGAGQSAPVGRDATWLVAVSAALWGLDGLLRKPLASELAAGTVVLWEHIIPIVLLLPFLPSALRAFVGLTRRDQAAVVVIGVGASAIATALFTRAFTIAGGDGDFITPLVLQKLQPVLAIALAVVILGERLRPRFGLYVVPALVGTWLLAFADPLHIRVSELEPALLALGAAALWAAGTVLGRLVSPSVSPRNLTTLRFAFGTLGAFAVVGVTGAPVLPAWGDAVGLVLLALIPGLLALTLYYRALRTTPASRATLGELAFPATAATVGALLLGTHLSGSQWTGLAVVAVTVTTMGVHEARTSARRRTESVRTT</sequence>
<evidence type="ECO:0000256" key="4">
    <source>
        <dbReference type="ARBA" id="ARBA00022989"/>
    </source>
</evidence>
<accession>A0ABW3G1R9</accession>
<keyword evidence="9" id="KW-1185">Reference proteome</keyword>
<dbReference type="InterPro" id="IPR037185">
    <property type="entry name" value="EmrE-like"/>
</dbReference>
<feature type="transmembrane region" description="Helical" evidence="6">
    <location>
        <begin position="143"/>
        <end position="160"/>
    </location>
</feature>
<dbReference type="SUPFAM" id="SSF103481">
    <property type="entry name" value="Multidrug resistance efflux transporter EmrE"/>
    <property type="match status" value="2"/>
</dbReference>